<evidence type="ECO:0000256" key="2">
    <source>
        <dbReference type="ARBA" id="ARBA00022670"/>
    </source>
</evidence>
<dbReference type="GO" id="GO:0006508">
    <property type="term" value="P:proteolysis"/>
    <property type="evidence" value="ECO:0007669"/>
    <property type="project" value="UniProtKB-KW"/>
</dbReference>
<dbReference type="HOGENOM" id="CLU_004552_0_0_1"/>
<dbReference type="GO" id="GO:0008234">
    <property type="term" value="F:cysteine-type peptidase activity"/>
    <property type="evidence" value="ECO:0007669"/>
    <property type="project" value="InterPro"/>
</dbReference>
<evidence type="ECO:0000256" key="4">
    <source>
        <dbReference type="SAM" id="SignalP"/>
    </source>
</evidence>
<dbReference type="PROSITE" id="PS50600">
    <property type="entry name" value="ULP_PROTEASE"/>
    <property type="match status" value="1"/>
</dbReference>
<dbReference type="PANTHER" id="PTHR33096:SF1">
    <property type="entry name" value="CXC1-LIKE CYSTEINE CLUSTER ASSOCIATED WITH KDZ TRANSPOSASES DOMAIN-CONTAINING PROTEIN"/>
    <property type="match status" value="1"/>
</dbReference>
<evidence type="ECO:0000256" key="1">
    <source>
        <dbReference type="ARBA" id="ARBA00005234"/>
    </source>
</evidence>
<dbReference type="Proteomes" id="UP000054538">
    <property type="component" value="Unassembled WGS sequence"/>
</dbReference>
<accession>A0A0D0DAA4</accession>
<reference evidence="6 7" key="1">
    <citation type="submission" date="2014-04" db="EMBL/GenBank/DDBJ databases">
        <authorList>
            <consortium name="DOE Joint Genome Institute"/>
            <person name="Kuo A."/>
            <person name="Kohler A."/>
            <person name="Jargeat P."/>
            <person name="Nagy L.G."/>
            <person name="Floudas D."/>
            <person name="Copeland A."/>
            <person name="Barry K.W."/>
            <person name="Cichocki N."/>
            <person name="Veneault-Fourrey C."/>
            <person name="LaButti K."/>
            <person name="Lindquist E.A."/>
            <person name="Lipzen A."/>
            <person name="Lundell T."/>
            <person name="Morin E."/>
            <person name="Murat C."/>
            <person name="Sun H."/>
            <person name="Tunlid A."/>
            <person name="Henrissat B."/>
            <person name="Grigoriev I.V."/>
            <person name="Hibbett D.S."/>
            <person name="Martin F."/>
            <person name="Nordberg H.P."/>
            <person name="Cantor M.N."/>
            <person name="Hua S.X."/>
        </authorList>
    </citation>
    <scope>NUCLEOTIDE SEQUENCE [LARGE SCALE GENOMIC DNA]</scope>
    <source>
        <strain evidence="6 7">Ve08.2h10</strain>
    </source>
</reference>
<comment type="similarity">
    <text evidence="1">Belongs to the peptidase C48 family.</text>
</comment>
<gene>
    <name evidence="6" type="ORF">PAXRUDRAFT_36796</name>
</gene>
<keyword evidence="7" id="KW-1185">Reference proteome</keyword>
<dbReference type="InterPro" id="IPR040521">
    <property type="entry name" value="KDZ"/>
</dbReference>
<feature type="signal peptide" evidence="4">
    <location>
        <begin position="1"/>
        <end position="22"/>
    </location>
</feature>
<dbReference type="PANTHER" id="PTHR33096">
    <property type="entry name" value="CXC2 DOMAIN-CONTAINING PROTEIN"/>
    <property type="match status" value="1"/>
</dbReference>
<evidence type="ECO:0000313" key="6">
    <source>
        <dbReference type="EMBL" id="KIK77409.1"/>
    </source>
</evidence>
<dbReference type="InterPro" id="IPR038765">
    <property type="entry name" value="Papain-like_cys_pep_sf"/>
</dbReference>
<name>A0A0D0DAA4_9AGAM</name>
<dbReference type="Pfam" id="PF18758">
    <property type="entry name" value="KDZ"/>
    <property type="match status" value="2"/>
</dbReference>
<feature type="domain" description="Ubiquitin-like protease family profile" evidence="5">
    <location>
        <begin position="623"/>
        <end position="732"/>
    </location>
</feature>
<proteinExistence type="inferred from homology"/>
<dbReference type="Gene3D" id="3.40.395.10">
    <property type="entry name" value="Adenoviral Proteinase, Chain A"/>
    <property type="match status" value="1"/>
</dbReference>
<dbReference type="EMBL" id="KN826999">
    <property type="protein sequence ID" value="KIK77409.1"/>
    <property type="molecule type" value="Genomic_DNA"/>
</dbReference>
<evidence type="ECO:0000259" key="5">
    <source>
        <dbReference type="PROSITE" id="PS50600"/>
    </source>
</evidence>
<reference evidence="7" key="2">
    <citation type="submission" date="2015-01" db="EMBL/GenBank/DDBJ databases">
        <title>Evolutionary Origins and Diversification of the Mycorrhizal Mutualists.</title>
        <authorList>
            <consortium name="DOE Joint Genome Institute"/>
            <consortium name="Mycorrhizal Genomics Consortium"/>
            <person name="Kohler A."/>
            <person name="Kuo A."/>
            <person name="Nagy L.G."/>
            <person name="Floudas D."/>
            <person name="Copeland A."/>
            <person name="Barry K.W."/>
            <person name="Cichocki N."/>
            <person name="Veneault-Fourrey C."/>
            <person name="LaButti K."/>
            <person name="Lindquist E.A."/>
            <person name="Lipzen A."/>
            <person name="Lundell T."/>
            <person name="Morin E."/>
            <person name="Murat C."/>
            <person name="Riley R."/>
            <person name="Ohm R."/>
            <person name="Sun H."/>
            <person name="Tunlid A."/>
            <person name="Henrissat B."/>
            <person name="Grigoriev I.V."/>
            <person name="Hibbett D.S."/>
            <person name="Martin F."/>
        </authorList>
    </citation>
    <scope>NUCLEOTIDE SEQUENCE [LARGE SCALE GENOMIC DNA]</scope>
    <source>
        <strain evidence="7">Ve08.2h10</strain>
    </source>
</reference>
<keyword evidence="2" id="KW-0645">Protease</keyword>
<dbReference type="OrthoDB" id="3253684at2759"/>
<feature type="chain" id="PRO_5002208934" description="Ubiquitin-like protease family profile domain-containing protein" evidence="4">
    <location>
        <begin position="23"/>
        <end position="732"/>
    </location>
</feature>
<keyword evidence="3" id="KW-0378">Hydrolase</keyword>
<dbReference type="InParanoid" id="A0A0D0DAA4"/>
<dbReference type="GO" id="GO:0019783">
    <property type="term" value="F:ubiquitin-like protein peptidase activity"/>
    <property type="evidence" value="ECO:0007669"/>
    <property type="project" value="UniProtKB-ARBA"/>
</dbReference>
<dbReference type="SUPFAM" id="SSF54001">
    <property type="entry name" value="Cysteine proteinases"/>
    <property type="match status" value="1"/>
</dbReference>
<evidence type="ECO:0000313" key="7">
    <source>
        <dbReference type="Proteomes" id="UP000054538"/>
    </source>
</evidence>
<protein>
    <recommendedName>
        <fullName evidence="5">Ubiquitin-like protease family profile domain-containing protein</fullName>
    </recommendedName>
</protein>
<sequence length="732" mass="82462">MAPLQPHMVISVKLLAFYQALFEWLCNSINALGKVIQEPFHCIIGHAMQWYDVLQVKVEHCIQSLLEQCCQCMQSDGQLSTPQQHDTMNSHHLTPKHAEPLSPGSCAMLLVQRCDCSAFYEHFYFLPKAQVNAVQQQIAKACKRQPKKHQALIPDKSIDQCGMFYEAADGKKQKAAMDSFDNTGIVVLICCHYIPLFFANIDSPANVVVLYAVGCVLAQSLAQYNLLDDSINYHLQFATMAMHTYGHEWACQLVYDPLLVIGLGLSDGKDMERLWSQLIKLIAIERVPLCQHCIWLISCQAAAVGHDMHKDLDLWLKCQMKKCVGEQGAAAQDVMEASEVLISQLQTQWTEQCSAQLLTVSILDSMEHIYGHLLDKIETTYASLNLLLMAHNLKINICKWAIGSFFEWDKLDRAIGSKDKTLACAHAIHKYNKHCQQLEDLYDSSYILPLPKPLPTKLMELHSDGMLLQDIWISPAIGEIPTSLRILGVEVDNMCCWFGIELSAVKLTLHLPEKATIKLQGQWPTTLASPVCYACQAREAVALAESLSRATSAIELHWLQPVFCTLSSEDVKEEDRGATEPWVLNLAADYILNPEEILLGNALEVNNDDNENKNFLPLVDLTWNPLIKDIAILGSAEALLNDTCINRCATLLYSHYHSNHSTQIAVFLTHDLLHIHYNASDEVPWCNMLHTKYWEKSTWILPIHQPLACGHWVLCTIELPSKKLILFDSLAK</sequence>
<keyword evidence="4" id="KW-0732">Signal</keyword>
<dbReference type="InterPro" id="IPR003653">
    <property type="entry name" value="Peptidase_C48_C"/>
</dbReference>
<dbReference type="AlphaFoldDB" id="A0A0D0DAA4"/>
<evidence type="ECO:0000256" key="3">
    <source>
        <dbReference type="ARBA" id="ARBA00022801"/>
    </source>
</evidence>
<organism evidence="6 7">
    <name type="scientific">Paxillus rubicundulus Ve08.2h10</name>
    <dbReference type="NCBI Taxonomy" id="930991"/>
    <lineage>
        <taxon>Eukaryota</taxon>
        <taxon>Fungi</taxon>
        <taxon>Dikarya</taxon>
        <taxon>Basidiomycota</taxon>
        <taxon>Agaricomycotina</taxon>
        <taxon>Agaricomycetes</taxon>
        <taxon>Agaricomycetidae</taxon>
        <taxon>Boletales</taxon>
        <taxon>Paxilineae</taxon>
        <taxon>Paxillaceae</taxon>
        <taxon>Paxillus</taxon>
    </lineage>
</organism>
<dbReference type="STRING" id="930991.A0A0D0DAA4"/>